<dbReference type="Proteomes" id="UP000886520">
    <property type="component" value="Chromosome 2"/>
</dbReference>
<dbReference type="GO" id="GO:0003677">
    <property type="term" value="F:DNA binding"/>
    <property type="evidence" value="ECO:0007669"/>
    <property type="project" value="UniProtKB-KW"/>
</dbReference>
<dbReference type="PROSITE" id="PS51253">
    <property type="entry name" value="HTH_CENPB"/>
    <property type="match status" value="1"/>
</dbReference>
<evidence type="ECO:0000256" key="1">
    <source>
        <dbReference type="ARBA" id="ARBA00023125"/>
    </source>
</evidence>
<dbReference type="EMBL" id="JABFUD020000003">
    <property type="protein sequence ID" value="KAI5082572.1"/>
    <property type="molecule type" value="Genomic_DNA"/>
</dbReference>
<dbReference type="InterPro" id="IPR006600">
    <property type="entry name" value="HTH_CenpB_DNA-bd_dom"/>
</dbReference>
<feature type="domain" description="HTH CENPB-type" evidence="3">
    <location>
        <begin position="140"/>
        <end position="213"/>
    </location>
</feature>
<dbReference type="PANTHER" id="PTHR19303">
    <property type="entry name" value="TRANSPOSON"/>
    <property type="match status" value="1"/>
</dbReference>
<comment type="caution">
    <text evidence="4">The sequence shown here is derived from an EMBL/GenBank/DDBJ whole genome shotgun (WGS) entry which is preliminary data.</text>
</comment>
<dbReference type="InterPro" id="IPR004875">
    <property type="entry name" value="DDE_SF_endonuclease_dom"/>
</dbReference>
<organism evidence="4 5">
    <name type="scientific">Adiantum capillus-veneris</name>
    <name type="common">Maidenhair fern</name>
    <dbReference type="NCBI Taxonomy" id="13818"/>
    <lineage>
        <taxon>Eukaryota</taxon>
        <taxon>Viridiplantae</taxon>
        <taxon>Streptophyta</taxon>
        <taxon>Embryophyta</taxon>
        <taxon>Tracheophyta</taxon>
        <taxon>Polypodiopsida</taxon>
        <taxon>Polypodiidae</taxon>
        <taxon>Polypodiales</taxon>
        <taxon>Pteridineae</taxon>
        <taxon>Pteridaceae</taxon>
        <taxon>Vittarioideae</taxon>
        <taxon>Adiantum</taxon>
    </lineage>
</organism>
<dbReference type="InterPro" id="IPR036397">
    <property type="entry name" value="RNaseH_sf"/>
</dbReference>
<keyword evidence="5" id="KW-1185">Reference proteome</keyword>
<keyword evidence="1" id="KW-0238">DNA-binding</keyword>
<feature type="compositionally biased region" description="Polar residues" evidence="2">
    <location>
        <begin position="84"/>
        <end position="93"/>
    </location>
</feature>
<dbReference type="Gene3D" id="3.30.420.10">
    <property type="entry name" value="Ribonuclease H-like superfamily/Ribonuclease H"/>
    <property type="match status" value="1"/>
</dbReference>
<dbReference type="Pfam" id="PF03184">
    <property type="entry name" value="DDE_1"/>
    <property type="match status" value="1"/>
</dbReference>
<evidence type="ECO:0000256" key="2">
    <source>
        <dbReference type="SAM" id="MobiDB-lite"/>
    </source>
</evidence>
<dbReference type="OrthoDB" id="7614779at2759"/>
<proteinExistence type="predicted"/>
<feature type="compositionally biased region" description="Basic residues" evidence="2">
    <location>
        <begin position="29"/>
        <end position="41"/>
    </location>
</feature>
<feature type="region of interest" description="Disordered" evidence="2">
    <location>
        <begin position="689"/>
        <end position="732"/>
    </location>
</feature>
<evidence type="ECO:0000313" key="5">
    <source>
        <dbReference type="Proteomes" id="UP000886520"/>
    </source>
</evidence>
<accession>A0A9D4VBV4</accession>
<feature type="compositionally biased region" description="Polar residues" evidence="2">
    <location>
        <begin position="1"/>
        <end position="28"/>
    </location>
</feature>
<dbReference type="AlphaFoldDB" id="A0A9D4VBV4"/>
<evidence type="ECO:0000259" key="3">
    <source>
        <dbReference type="PROSITE" id="PS51253"/>
    </source>
</evidence>
<dbReference type="GO" id="GO:0005634">
    <property type="term" value="C:nucleus"/>
    <property type="evidence" value="ECO:0007669"/>
    <property type="project" value="TreeGrafter"/>
</dbReference>
<feature type="region of interest" description="Disordered" evidence="2">
    <location>
        <begin position="1"/>
        <end position="93"/>
    </location>
</feature>
<dbReference type="PANTHER" id="PTHR19303:SF74">
    <property type="entry name" value="POGO TRANSPOSABLE ELEMENT WITH KRAB DOMAIN"/>
    <property type="match status" value="1"/>
</dbReference>
<evidence type="ECO:0000313" key="4">
    <source>
        <dbReference type="EMBL" id="KAI5082572.1"/>
    </source>
</evidence>
<reference evidence="4" key="1">
    <citation type="submission" date="2021-01" db="EMBL/GenBank/DDBJ databases">
        <title>Adiantum capillus-veneris genome.</title>
        <authorList>
            <person name="Fang Y."/>
            <person name="Liao Q."/>
        </authorList>
    </citation>
    <scope>NUCLEOTIDE SEQUENCE</scope>
    <source>
        <strain evidence="4">H3</strain>
        <tissue evidence="4">Leaf</tissue>
    </source>
</reference>
<sequence length="789" mass="89248">MVRGTRTNSHAQTSSARKTTVTTSVQHARSSRRKRKFHSKISKTPPLALQTKATFPKPSPPASTTPTKSIDENNNEQTKEIEATQPSQAKRRTTLSWTAQDMAKALRAHDQGLSLHKCSMLYGMSKSAIINWEEGRTQKKRKGPPTILSEEEEALLLEWIFKKSHSGYGVAVVDVKLKVVEICQTRETLFTNGIPGRSWWDGFQRRHPELVFRVCEGLDQSRATRFRPDIVKSLYENLGTLYSESSYPPTNIWNADETGFQGSRDKGMKILARKGTRSVYGLTCDSREWLTVLCCVNAARQAIPSFYIFKGSRMIGNYIEDCEEGAAVAMQKKAWMTGELFQAWIEHFKKCIGQDVGLQNRHLLILDGHGSHVSLAVVSKAYHAGIDILTLPAHTSHKLQPLDVSVFKSLKVNFRKQRQAWQHQTASSQASKRELAAIASKAIQLSLNEHNIKAGFRTTGIWPLDNTACKFDGMPCMYISIEREMANEEEGIEEDNLSQVPNTPVREDIDEEAVHALNIMANQEQLGSAQDGGGQHDYIQEGYIVDTSHITTPKDHSHETSQTISFMDLLREEDYSSELHMQDAAATNGNIPTALHYPNHVQETTSNAKEGNQLPTHQIRRYSNENGHNKGSQKDSIEKGRIINLLQVPMREASVQRAPREAFVDYTNSLILTSSQYIDTMKAKNARKDDIAKAKEQKKVEKEQKRRQTLADKATRKQQKEDAAQTKESKKAWDAQQTLFEKRLRAVLWEQGTTQGLLLRPLHIDQPYHALRRRLRMEKLRSAQQQAQS</sequence>
<gene>
    <name evidence="4" type="ORF">GOP47_0002315</name>
</gene>
<name>A0A9D4VBV4_ADICA</name>
<protein>
    <recommendedName>
        <fullName evidence="3">HTH CENPB-type domain-containing protein</fullName>
    </recommendedName>
</protein>
<dbReference type="InterPro" id="IPR050863">
    <property type="entry name" value="CenT-Element_Derived"/>
</dbReference>